<reference evidence="2 3" key="1">
    <citation type="submission" date="2017-04" db="EMBL/GenBank/DDBJ databases">
        <authorList>
            <person name="Afonso C.L."/>
            <person name="Miller P.J."/>
            <person name="Scott M.A."/>
            <person name="Spackman E."/>
            <person name="Goraichik I."/>
            <person name="Dimitrov K.M."/>
            <person name="Suarez D.L."/>
            <person name="Swayne D.E."/>
        </authorList>
    </citation>
    <scope>NUCLEOTIDE SEQUENCE [LARGE SCALE GENOMIC DNA]</scope>
    <source>
        <strain evidence="2 3">DSM 23236</strain>
    </source>
</reference>
<keyword evidence="1" id="KW-0732">Signal</keyword>
<feature type="signal peptide" evidence="1">
    <location>
        <begin position="1"/>
        <end position="21"/>
    </location>
</feature>
<keyword evidence="3" id="KW-1185">Reference proteome</keyword>
<sequence>MRYFLILATTTLLLAMPAAQAATVQLGPNTLNFLGRPALTGLQLAMHDALGRGRATPDLVACVDQIKPAAFSPFFQSMLDGGVEADELAQMEQFFASPTGLHYQDYTVAQLYQRLGKVPPRPVKPLNSAEQTAVRFFATTSAGSKLLTSHLLDSSAAKARLQQHIALLVDRCHQSIDQTAETNKE</sequence>
<evidence type="ECO:0000256" key="1">
    <source>
        <dbReference type="SAM" id="SignalP"/>
    </source>
</evidence>
<evidence type="ECO:0008006" key="4">
    <source>
        <dbReference type="Google" id="ProtNLM"/>
    </source>
</evidence>
<evidence type="ECO:0000313" key="3">
    <source>
        <dbReference type="Proteomes" id="UP000192761"/>
    </source>
</evidence>
<accession>A0A1W1XVJ9</accession>
<dbReference type="Proteomes" id="UP000192761">
    <property type="component" value="Unassembled WGS sequence"/>
</dbReference>
<name>A0A1W1XVJ9_9NEIS</name>
<dbReference type="RefSeq" id="WP_084091736.1">
    <property type="nucleotide sequence ID" value="NZ_FWXD01000019.1"/>
</dbReference>
<evidence type="ECO:0000313" key="2">
    <source>
        <dbReference type="EMBL" id="SMC27953.1"/>
    </source>
</evidence>
<gene>
    <name evidence="2" type="ORF">SAMN02745857_03050</name>
</gene>
<dbReference type="STRING" id="1121001.SAMN02745857_03050"/>
<proteinExistence type="predicted"/>
<dbReference type="AlphaFoldDB" id="A0A1W1XVJ9"/>
<organism evidence="2 3">
    <name type="scientific">Andreprevotia lacus DSM 23236</name>
    <dbReference type="NCBI Taxonomy" id="1121001"/>
    <lineage>
        <taxon>Bacteria</taxon>
        <taxon>Pseudomonadati</taxon>
        <taxon>Pseudomonadota</taxon>
        <taxon>Betaproteobacteria</taxon>
        <taxon>Neisseriales</taxon>
        <taxon>Chitinibacteraceae</taxon>
        <taxon>Andreprevotia</taxon>
    </lineage>
</organism>
<feature type="chain" id="PRO_5010706967" description="DUF2059 domain-containing protein" evidence="1">
    <location>
        <begin position="22"/>
        <end position="185"/>
    </location>
</feature>
<dbReference type="EMBL" id="FWXD01000019">
    <property type="protein sequence ID" value="SMC27953.1"/>
    <property type="molecule type" value="Genomic_DNA"/>
</dbReference>
<protein>
    <recommendedName>
        <fullName evidence="4">DUF2059 domain-containing protein</fullName>
    </recommendedName>
</protein>